<organism evidence="1 2">
    <name type="scientific">Thalictrum thalictroides</name>
    <name type="common">Rue-anemone</name>
    <name type="synonym">Anemone thalictroides</name>
    <dbReference type="NCBI Taxonomy" id="46969"/>
    <lineage>
        <taxon>Eukaryota</taxon>
        <taxon>Viridiplantae</taxon>
        <taxon>Streptophyta</taxon>
        <taxon>Embryophyta</taxon>
        <taxon>Tracheophyta</taxon>
        <taxon>Spermatophyta</taxon>
        <taxon>Magnoliopsida</taxon>
        <taxon>Ranunculales</taxon>
        <taxon>Ranunculaceae</taxon>
        <taxon>Thalictroideae</taxon>
        <taxon>Thalictrum</taxon>
    </lineage>
</organism>
<dbReference type="AlphaFoldDB" id="A0A7J6WQU9"/>
<sequence>MTVNQRLNETASLRRKGIDKMIVKWIEEEAHNQGAMHVAHFVFIMTFNMSGSIMLSRIG</sequence>
<keyword evidence="2" id="KW-1185">Reference proteome</keyword>
<name>A0A7J6WQU9_THATH</name>
<reference evidence="1 2" key="1">
    <citation type="submission" date="2020-06" db="EMBL/GenBank/DDBJ databases">
        <title>Transcriptomic and genomic resources for Thalictrum thalictroides and T. hernandezii: Facilitating candidate gene discovery in an emerging model plant lineage.</title>
        <authorList>
            <person name="Arias T."/>
            <person name="Riano-Pachon D.M."/>
            <person name="Di Stilio V.S."/>
        </authorList>
    </citation>
    <scope>NUCLEOTIDE SEQUENCE [LARGE SCALE GENOMIC DNA]</scope>
    <source>
        <strain evidence="2">cv. WT478/WT964</strain>
        <tissue evidence="1">Leaves</tissue>
    </source>
</reference>
<dbReference type="Proteomes" id="UP000554482">
    <property type="component" value="Unassembled WGS sequence"/>
</dbReference>
<evidence type="ECO:0000313" key="2">
    <source>
        <dbReference type="Proteomes" id="UP000554482"/>
    </source>
</evidence>
<dbReference type="EMBL" id="JABWDY010011472">
    <property type="protein sequence ID" value="KAF5199751.1"/>
    <property type="molecule type" value="Genomic_DNA"/>
</dbReference>
<proteinExistence type="predicted"/>
<gene>
    <name evidence="1" type="ORF">FRX31_010661</name>
</gene>
<dbReference type="OrthoDB" id="1055148at2759"/>
<protein>
    <submittedName>
        <fullName evidence="1">Uncharacterized protein</fullName>
    </submittedName>
</protein>
<accession>A0A7J6WQU9</accession>
<evidence type="ECO:0000313" key="1">
    <source>
        <dbReference type="EMBL" id="KAF5199751.1"/>
    </source>
</evidence>
<comment type="caution">
    <text evidence="1">The sequence shown here is derived from an EMBL/GenBank/DDBJ whole genome shotgun (WGS) entry which is preliminary data.</text>
</comment>